<dbReference type="EMBL" id="QYAZ01000001">
    <property type="protein sequence ID" value="KAB8125210.1"/>
    <property type="molecule type" value="Genomic_DNA"/>
</dbReference>
<evidence type="ECO:0000313" key="4">
    <source>
        <dbReference type="EMBL" id="KAB8125210.1"/>
    </source>
</evidence>
<dbReference type="SMART" id="SM01217">
    <property type="entry name" value="Fn3_like"/>
    <property type="match status" value="1"/>
</dbReference>
<comment type="similarity">
    <text evidence="1">Belongs to the glycosyl hydrolase 3 family.</text>
</comment>
<dbReference type="Pfam" id="PF01915">
    <property type="entry name" value="Glyco_hydro_3_C"/>
    <property type="match status" value="1"/>
</dbReference>
<name>A0ABQ6VYF6_9PROT</name>
<dbReference type="InterPro" id="IPR002772">
    <property type="entry name" value="Glyco_hydro_3_C"/>
</dbReference>
<feature type="domain" description="Fibronectin type III-like" evidence="3">
    <location>
        <begin position="587"/>
        <end position="655"/>
    </location>
</feature>
<sequence>MKYVEPRPGLPVSCLLAVLCTGVLAWSLAPVPARAVAGGSVGIAAHAADMAARMQPAEQQAVLQARPIGGGSAGVQAGGGMLAWPGVARLGLPALRMPDFSGAARSADDGPHPMLPWLALAATWDPDLARRVGVARAHAEWVQGRAVVRVGGIDLLPSNRLQAGEDQVLAGTMAGMIGMGLLSGHVLPVFGSVMKEEQVRDDGALPERAAPVPAAHLADGSLLGLAMALEIAHGGAVLCGGMAACQTVTGLEAMVHDAWHFPGMIMAVPGGLGLAQDGDAAAVPAALAAGVDMEQVSAREDGHDMFGAPLRQALKDGSVRPAQLQAMGTHILASFYMAGSLDHPPSYTSARATAVIPPGTDTLVGDVEAEGTVLLQNENRVLPFNPALGPVLLLVRAPMRHAAALLADELRHAGLDVTVTVAAQGTGAPGTLPPATAQAARTLVLSDSDEDNRMISTLADLGGHVVVVLTHDDPDRTMPWLDMVDSVVQAWAWRDGHARPLAALLSGQQDFSGHLPVTLTGGFYPPGMVDADYRAFARAHVVPLFPFGYGLSARGHLTLSDLHVVREGMHLNASFSITNPDGAPVRAVPQLYVDPSPAQVAPPRLAAWRSIMVAPGHTVRVSLPVSLRLLAQWNVAGGNWAVATGDYTLSLGFSSVMLVRHAGVHLPALHVPAVLDTAPSPGTAAD</sequence>
<dbReference type="GO" id="GO:0016787">
    <property type="term" value="F:hydrolase activity"/>
    <property type="evidence" value="ECO:0007669"/>
    <property type="project" value="UniProtKB-KW"/>
</dbReference>
<accession>A0ABQ6VYF6</accession>
<dbReference type="InterPro" id="IPR036881">
    <property type="entry name" value="Glyco_hydro_3_C_sf"/>
</dbReference>
<dbReference type="Gene3D" id="2.60.40.10">
    <property type="entry name" value="Immunoglobulins"/>
    <property type="match status" value="1"/>
</dbReference>
<comment type="caution">
    <text evidence="4">The sequence shown here is derived from an EMBL/GenBank/DDBJ whole genome shotgun (WGS) entry which is preliminary data.</text>
</comment>
<dbReference type="InterPro" id="IPR013783">
    <property type="entry name" value="Ig-like_fold"/>
</dbReference>
<dbReference type="Gene3D" id="3.40.50.1700">
    <property type="entry name" value="Glycoside hydrolase family 3 C-terminal domain"/>
    <property type="match status" value="1"/>
</dbReference>
<dbReference type="Pfam" id="PF14310">
    <property type="entry name" value="Fn3-like"/>
    <property type="match status" value="1"/>
</dbReference>
<dbReference type="Gene3D" id="3.20.20.300">
    <property type="entry name" value="Glycoside hydrolase, family 3, N-terminal domain"/>
    <property type="match status" value="1"/>
</dbReference>
<dbReference type="Proteomes" id="UP000427842">
    <property type="component" value="Unassembled WGS sequence"/>
</dbReference>
<evidence type="ECO:0000256" key="1">
    <source>
        <dbReference type="ARBA" id="ARBA00005336"/>
    </source>
</evidence>
<dbReference type="PANTHER" id="PTHR42715:SF10">
    <property type="entry name" value="BETA-GLUCOSIDASE"/>
    <property type="match status" value="1"/>
</dbReference>
<dbReference type="SUPFAM" id="SSF51445">
    <property type="entry name" value="(Trans)glycosidases"/>
    <property type="match status" value="1"/>
</dbReference>
<protein>
    <submittedName>
        <fullName evidence="4">Glycoside hydrolase family 3 protein</fullName>
    </submittedName>
</protein>
<gene>
    <name evidence="4" type="ORF">D3W54_04525</name>
</gene>
<dbReference type="InterPro" id="IPR036962">
    <property type="entry name" value="Glyco_hydro_3_N_sf"/>
</dbReference>
<dbReference type="InterPro" id="IPR050288">
    <property type="entry name" value="Cellulose_deg_GH3"/>
</dbReference>
<dbReference type="InterPro" id="IPR017853">
    <property type="entry name" value="GH"/>
</dbReference>
<dbReference type="PANTHER" id="PTHR42715">
    <property type="entry name" value="BETA-GLUCOSIDASE"/>
    <property type="match status" value="1"/>
</dbReference>
<dbReference type="InterPro" id="IPR026891">
    <property type="entry name" value="Fn3-like"/>
</dbReference>
<organism evidence="4 5">
    <name type="scientific">Komagataeibacter medellinensis</name>
    <dbReference type="NCBI Taxonomy" id="1177712"/>
    <lineage>
        <taxon>Bacteria</taxon>
        <taxon>Pseudomonadati</taxon>
        <taxon>Pseudomonadota</taxon>
        <taxon>Alphaproteobacteria</taxon>
        <taxon>Acetobacterales</taxon>
        <taxon>Acetobacteraceae</taxon>
        <taxon>Komagataeibacter</taxon>
    </lineage>
</organism>
<keyword evidence="5" id="KW-1185">Reference proteome</keyword>
<proteinExistence type="inferred from homology"/>
<evidence type="ECO:0000256" key="2">
    <source>
        <dbReference type="ARBA" id="ARBA00022801"/>
    </source>
</evidence>
<keyword evidence="2 4" id="KW-0378">Hydrolase</keyword>
<dbReference type="SUPFAM" id="SSF52279">
    <property type="entry name" value="Beta-D-glucan exohydrolase, C-terminal domain"/>
    <property type="match status" value="1"/>
</dbReference>
<evidence type="ECO:0000259" key="3">
    <source>
        <dbReference type="SMART" id="SM01217"/>
    </source>
</evidence>
<evidence type="ECO:0000313" key="5">
    <source>
        <dbReference type="Proteomes" id="UP000427842"/>
    </source>
</evidence>
<reference evidence="4 5" key="1">
    <citation type="submission" date="2018-09" db="EMBL/GenBank/DDBJ databases">
        <title>Genome sequence and characterization of the bcs clusters for the production of nanocellulose from the low pH resistant strain Komagataeibacter medellinensis ID13488.</title>
        <authorList>
            <person name="Hernandez-Arriaga A.M."/>
            <person name="Del Cerro C."/>
            <person name="Urbina L."/>
            <person name="Eceiza A."/>
            <person name="Retegi A."/>
            <person name="Prieto M.A."/>
        </authorList>
    </citation>
    <scope>NUCLEOTIDE SEQUENCE [LARGE SCALE GENOMIC DNA]</scope>
    <source>
        <strain evidence="4 5">ID13488</strain>
    </source>
</reference>